<dbReference type="InterPro" id="IPR014710">
    <property type="entry name" value="RmlC-like_jellyroll"/>
</dbReference>
<keyword evidence="3" id="KW-0804">Transcription</keyword>
<dbReference type="InterPro" id="IPR009057">
    <property type="entry name" value="Homeodomain-like_sf"/>
</dbReference>
<dbReference type="SMART" id="SM00342">
    <property type="entry name" value="HTH_ARAC"/>
    <property type="match status" value="1"/>
</dbReference>
<organism evidence="5 6">
    <name type="scientific">Paenibacillus arenilitoris</name>
    <dbReference type="NCBI Taxonomy" id="2772299"/>
    <lineage>
        <taxon>Bacteria</taxon>
        <taxon>Bacillati</taxon>
        <taxon>Bacillota</taxon>
        <taxon>Bacilli</taxon>
        <taxon>Bacillales</taxon>
        <taxon>Paenibacillaceae</taxon>
        <taxon>Paenibacillus</taxon>
    </lineage>
</organism>
<dbReference type="Gene3D" id="1.10.10.60">
    <property type="entry name" value="Homeodomain-like"/>
    <property type="match status" value="1"/>
</dbReference>
<evidence type="ECO:0000313" key="5">
    <source>
        <dbReference type="EMBL" id="MBD2869234.1"/>
    </source>
</evidence>
<dbReference type="Pfam" id="PF02311">
    <property type="entry name" value="AraC_binding"/>
    <property type="match status" value="1"/>
</dbReference>
<comment type="caution">
    <text evidence="5">The sequence shown here is derived from an EMBL/GenBank/DDBJ whole genome shotgun (WGS) entry which is preliminary data.</text>
</comment>
<protein>
    <submittedName>
        <fullName evidence="5">AraC family transcriptional regulator</fullName>
    </submittedName>
</protein>
<dbReference type="InterPro" id="IPR003313">
    <property type="entry name" value="AraC-bd"/>
</dbReference>
<dbReference type="PANTHER" id="PTHR43280:SF28">
    <property type="entry name" value="HTH-TYPE TRANSCRIPTIONAL ACTIVATOR RHAS"/>
    <property type="match status" value="1"/>
</dbReference>
<keyword evidence="6" id="KW-1185">Reference proteome</keyword>
<feature type="domain" description="HTH araC/xylS-type" evidence="4">
    <location>
        <begin position="188"/>
        <end position="286"/>
    </location>
</feature>
<evidence type="ECO:0000259" key="4">
    <source>
        <dbReference type="PROSITE" id="PS01124"/>
    </source>
</evidence>
<dbReference type="AlphaFoldDB" id="A0A927CJI0"/>
<dbReference type="InterPro" id="IPR018060">
    <property type="entry name" value="HTH_AraC"/>
</dbReference>
<dbReference type="InterPro" id="IPR037923">
    <property type="entry name" value="HTH-like"/>
</dbReference>
<sequence>MNRPVETYRGEHFFGQNLLLFVNRNNEDFLNPYHNHDFIECTYIAEGTGFHHIGDSVHKVRKGHVLFIPIGQPHVFRPVSPNIARNPLSVYNCVFSPQLLRKLGAFATDYGLLRFLREMEDGQLPPFAFTDANDEYEKLFLALHREFMLRQSGSADYMHALLLQLLVLLQRSMGQTGAQPPPKQTAFGELLHYLDRHCGQELTLAQLAEASRWSERHLQRLFRRHTGQSFLRCLQNIRIRKSQELLRGSQLKIGAIAETVGYKDIHSFNSLFKRCTGMTPGAYRKEASAGAALRDKEEPDLSCLR</sequence>
<name>A0A927CJI0_9BACL</name>
<evidence type="ECO:0000256" key="3">
    <source>
        <dbReference type="ARBA" id="ARBA00023163"/>
    </source>
</evidence>
<dbReference type="Proteomes" id="UP000632125">
    <property type="component" value="Unassembled WGS sequence"/>
</dbReference>
<dbReference type="PANTHER" id="PTHR43280">
    <property type="entry name" value="ARAC-FAMILY TRANSCRIPTIONAL REGULATOR"/>
    <property type="match status" value="1"/>
</dbReference>
<dbReference type="EMBL" id="JACXIY010000014">
    <property type="protein sequence ID" value="MBD2869234.1"/>
    <property type="molecule type" value="Genomic_DNA"/>
</dbReference>
<dbReference type="Pfam" id="PF12833">
    <property type="entry name" value="HTH_18"/>
    <property type="match status" value="1"/>
</dbReference>
<evidence type="ECO:0000256" key="1">
    <source>
        <dbReference type="ARBA" id="ARBA00023015"/>
    </source>
</evidence>
<accession>A0A927CJI0</accession>
<dbReference type="PROSITE" id="PS01124">
    <property type="entry name" value="HTH_ARAC_FAMILY_2"/>
    <property type="match status" value="1"/>
</dbReference>
<dbReference type="SUPFAM" id="SSF51215">
    <property type="entry name" value="Regulatory protein AraC"/>
    <property type="match status" value="1"/>
</dbReference>
<dbReference type="GO" id="GO:0003700">
    <property type="term" value="F:DNA-binding transcription factor activity"/>
    <property type="evidence" value="ECO:0007669"/>
    <property type="project" value="InterPro"/>
</dbReference>
<evidence type="ECO:0000313" key="6">
    <source>
        <dbReference type="Proteomes" id="UP000632125"/>
    </source>
</evidence>
<dbReference type="Gene3D" id="2.60.120.10">
    <property type="entry name" value="Jelly Rolls"/>
    <property type="match status" value="1"/>
</dbReference>
<dbReference type="SUPFAM" id="SSF46689">
    <property type="entry name" value="Homeodomain-like"/>
    <property type="match status" value="2"/>
</dbReference>
<dbReference type="GO" id="GO:0043565">
    <property type="term" value="F:sequence-specific DNA binding"/>
    <property type="evidence" value="ECO:0007669"/>
    <property type="project" value="InterPro"/>
</dbReference>
<reference evidence="5" key="1">
    <citation type="submission" date="2020-09" db="EMBL/GenBank/DDBJ databases">
        <title>A novel bacterium of genus Paenibacillus, isolated from South China Sea.</title>
        <authorList>
            <person name="Huang H."/>
            <person name="Mo K."/>
            <person name="Hu Y."/>
        </authorList>
    </citation>
    <scope>NUCLEOTIDE SEQUENCE</scope>
    <source>
        <strain evidence="5">IB182493</strain>
    </source>
</reference>
<proteinExistence type="predicted"/>
<dbReference type="InterPro" id="IPR018062">
    <property type="entry name" value="HTH_AraC-typ_CS"/>
</dbReference>
<evidence type="ECO:0000256" key="2">
    <source>
        <dbReference type="ARBA" id="ARBA00023125"/>
    </source>
</evidence>
<keyword evidence="2" id="KW-0238">DNA-binding</keyword>
<keyword evidence="1" id="KW-0805">Transcription regulation</keyword>
<dbReference type="PROSITE" id="PS00041">
    <property type="entry name" value="HTH_ARAC_FAMILY_1"/>
    <property type="match status" value="1"/>
</dbReference>
<gene>
    <name evidence="5" type="ORF">IDH41_11660</name>
</gene>
<dbReference type="RefSeq" id="WP_190861174.1">
    <property type="nucleotide sequence ID" value="NZ_JACXIY010000014.1"/>
</dbReference>